<dbReference type="Gene3D" id="3.30.450.20">
    <property type="entry name" value="PAS domain"/>
    <property type="match status" value="2"/>
</dbReference>
<dbReference type="SMART" id="SM00267">
    <property type="entry name" value="GGDEF"/>
    <property type="match status" value="1"/>
</dbReference>
<evidence type="ECO:0000313" key="4">
    <source>
        <dbReference type="Proteomes" id="UP001138997"/>
    </source>
</evidence>
<dbReference type="Pfam" id="PF01590">
    <property type="entry name" value="GAF"/>
    <property type="match status" value="1"/>
</dbReference>
<dbReference type="NCBIfam" id="TIGR00229">
    <property type="entry name" value="sensory_box"/>
    <property type="match status" value="2"/>
</dbReference>
<dbReference type="Pfam" id="PF00990">
    <property type="entry name" value="GGDEF"/>
    <property type="match status" value="1"/>
</dbReference>
<dbReference type="Proteomes" id="UP001138997">
    <property type="component" value="Unassembled WGS sequence"/>
</dbReference>
<dbReference type="SUPFAM" id="SSF55785">
    <property type="entry name" value="PYP-like sensor domain (PAS domain)"/>
    <property type="match status" value="2"/>
</dbReference>
<name>A0A9X1NFS1_9ACTN</name>
<keyword evidence="4" id="KW-1185">Reference proteome</keyword>
<proteinExistence type="predicted"/>
<dbReference type="SMART" id="SM00091">
    <property type="entry name" value="PAS"/>
    <property type="match status" value="2"/>
</dbReference>
<dbReference type="InterPro" id="IPR013655">
    <property type="entry name" value="PAS_fold_3"/>
</dbReference>
<evidence type="ECO:0000259" key="1">
    <source>
        <dbReference type="PROSITE" id="PS50112"/>
    </source>
</evidence>
<keyword evidence="3" id="KW-0548">Nucleotidyltransferase</keyword>
<gene>
    <name evidence="3" type="ORF">LR394_16455</name>
</gene>
<feature type="domain" description="GGDEF" evidence="2">
    <location>
        <begin position="658"/>
        <end position="779"/>
    </location>
</feature>
<comment type="caution">
    <text evidence="3">The sequence shown here is derived from an EMBL/GenBank/DDBJ whole genome shotgun (WGS) entry which is preliminary data.</text>
</comment>
<organism evidence="3 4">
    <name type="scientific">Kineosporia babensis</name>
    <dbReference type="NCBI Taxonomy" id="499548"/>
    <lineage>
        <taxon>Bacteria</taxon>
        <taxon>Bacillati</taxon>
        <taxon>Actinomycetota</taxon>
        <taxon>Actinomycetes</taxon>
        <taxon>Kineosporiales</taxon>
        <taxon>Kineosporiaceae</taxon>
        <taxon>Kineosporia</taxon>
    </lineage>
</organism>
<dbReference type="PANTHER" id="PTHR45138">
    <property type="entry name" value="REGULATORY COMPONENTS OF SENSORY TRANSDUCTION SYSTEM"/>
    <property type="match status" value="1"/>
</dbReference>
<dbReference type="CDD" id="cd01949">
    <property type="entry name" value="GGDEF"/>
    <property type="match status" value="1"/>
</dbReference>
<dbReference type="InterPro" id="IPR050469">
    <property type="entry name" value="Diguanylate_Cyclase"/>
</dbReference>
<dbReference type="Pfam" id="PF08447">
    <property type="entry name" value="PAS_3"/>
    <property type="match status" value="1"/>
</dbReference>
<accession>A0A9X1NFS1</accession>
<feature type="domain" description="PAS" evidence="1">
    <location>
        <begin position="214"/>
        <end position="284"/>
    </location>
</feature>
<sequence length="779" mass="85929">METGDANAAQTPREDPAPSAVLRAPTLPLQFTPAQSSAAEANRLDELHTLDILDSPAEQGFDDLVALAAQLTGCPIALVTLVDAERQWFKAKVGTDLCATRRDVAFCDHVVRGRSELEVPDARLDPRFAGNPLVTGEPYVVFYAGFPITTETGAILGTICVIHSTEWSLSVQQREQMRALARQVSSQLQLRRMTIDQAREIELRTAAQRQLARSRSEYRLLAENSGDVIARCSLDGRITYISPSVSSVLGVDVTLELDANLLSRVHPDDRPRMREAIEAVRQGDSQTCTVRVLAADGIWHWLECTLAPLYDPDRGELEIHCAAREVTERVASAAKIARSEERFRSIFHGSPMGITLTDTEGRLLSANPAMCRLLGVPESELVGRLRSEFVHPADNRLHPEAMQELRQRPGESLEVLVRYRRFDGVLAWASAWLSWIDDGEPEPHLLAHVFDVTDRHRAEQELADSQENLAAISRVTRRILAGDDAREAIITALIDIAGAEMASLFERGPGESLMITGCSEPRMVDTVYPETEVKVTAAVWREGEPLFIPRAAEHPGLNQQLAKMIGAKSLLYQPVRKAGEVIALLSVSWDAELTDLSDRRLLAVSLLADESAFALEHDALLRRYADLAGTDPLTGLPNRRSWDERLSVLVAAARRSGEPFVVAVADVDRFKAYNDAHGHLEGDVLLREVAQAVKAELRVVDVVARWGGEEFAIALPNCLDADAFQVLERVRLAMPRGQSISIGYCEWDPAQSMPELMNRADSALYEAKRSGRDRVISAG</sequence>
<dbReference type="SUPFAM" id="SSF55781">
    <property type="entry name" value="GAF domain-like"/>
    <property type="match status" value="2"/>
</dbReference>
<dbReference type="InterPro" id="IPR000160">
    <property type="entry name" value="GGDEF_dom"/>
</dbReference>
<dbReference type="InterPro" id="IPR029787">
    <property type="entry name" value="Nucleotide_cyclase"/>
</dbReference>
<dbReference type="SMART" id="SM00065">
    <property type="entry name" value="GAF"/>
    <property type="match status" value="2"/>
</dbReference>
<dbReference type="AlphaFoldDB" id="A0A9X1NFS1"/>
<evidence type="ECO:0000313" key="3">
    <source>
        <dbReference type="EMBL" id="MCD5312501.1"/>
    </source>
</evidence>
<dbReference type="InterPro" id="IPR013767">
    <property type="entry name" value="PAS_fold"/>
</dbReference>
<dbReference type="PROSITE" id="PS50887">
    <property type="entry name" value="GGDEF"/>
    <property type="match status" value="1"/>
</dbReference>
<dbReference type="Gene3D" id="3.30.450.40">
    <property type="match status" value="2"/>
</dbReference>
<evidence type="ECO:0000259" key="2">
    <source>
        <dbReference type="PROSITE" id="PS50887"/>
    </source>
</evidence>
<reference evidence="3" key="1">
    <citation type="submission" date="2021-11" db="EMBL/GenBank/DDBJ databases">
        <title>Streptomyces corallinus and Kineosporia corallina sp. nov., two new coral-derived marine actinobacteria.</title>
        <authorList>
            <person name="Buangrab K."/>
            <person name="Sutthacheep M."/>
            <person name="Yeemin T."/>
            <person name="Harunari E."/>
            <person name="Igarashi Y."/>
            <person name="Sripreechasak P."/>
            <person name="Kanchanasin P."/>
            <person name="Tanasupawat S."/>
            <person name="Phongsopitanun W."/>
        </authorList>
    </citation>
    <scope>NUCLEOTIDE SEQUENCE</scope>
    <source>
        <strain evidence="3">JCM 31032</strain>
    </source>
</reference>
<dbReference type="CDD" id="cd00130">
    <property type="entry name" value="PAS"/>
    <property type="match status" value="2"/>
</dbReference>
<dbReference type="RefSeq" id="WP_231442785.1">
    <property type="nucleotide sequence ID" value="NZ_JAJOMB010000008.1"/>
</dbReference>
<dbReference type="GO" id="GO:0006355">
    <property type="term" value="P:regulation of DNA-templated transcription"/>
    <property type="evidence" value="ECO:0007669"/>
    <property type="project" value="InterPro"/>
</dbReference>
<dbReference type="InterPro" id="IPR029016">
    <property type="entry name" value="GAF-like_dom_sf"/>
</dbReference>
<dbReference type="Pfam" id="PF13185">
    <property type="entry name" value="GAF_2"/>
    <property type="match status" value="1"/>
</dbReference>
<dbReference type="Gene3D" id="3.30.70.270">
    <property type="match status" value="1"/>
</dbReference>
<dbReference type="InterPro" id="IPR000014">
    <property type="entry name" value="PAS"/>
</dbReference>
<dbReference type="PROSITE" id="PS50112">
    <property type="entry name" value="PAS"/>
    <property type="match status" value="2"/>
</dbReference>
<dbReference type="InterPro" id="IPR035965">
    <property type="entry name" value="PAS-like_dom_sf"/>
</dbReference>
<dbReference type="InterPro" id="IPR003018">
    <property type="entry name" value="GAF"/>
</dbReference>
<feature type="domain" description="PAS" evidence="1">
    <location>
        <begin position="339"/>
        <end position="409"/>
    </location>
</feature>
<dbReference type="InterPro" id="IPR043128">
    <property type="entry name" value="Rev_trsase/Diguanyl_cyclase"/>
</dbReference>
<dbReference type="PANTHER" id="PTHR45138:SF9">
    <property type="entry name" value="DIGUANYLATE CYCLASE DGCM-RELATED"/>
    <property type="match status" value="1"/>
</dbReference>
<keyword evidence="3" id="KW-0808">Transferase</keyword>
<dbReference type="GO" id="GO:0052621">
    <property type="term" value="F:diguanylate cyclase activity"/>
    <property type="evidence" value="ECO:0007669"/>
    <property type="project" value="UniProtKB-EC"/>
</dbReference>
<protein>
    <submittedName>
        <fullName evidence="3">Diguanylate cyclase</fullName>
        <ecNumber evidence="3">2.7.7.65</ecNumber>
    </submittedName>
</protein>
<dbReference type="EMBL" id="JAJOMB010000008">
    <property type="protein sequence ID" value="MCD5312501.1"/>
    <property type="molecule type" value="Genomic_DNA"/>
</dbReference>
<dbReference type="NCBIfam" id="TIGR00254">
    <property type="entry name" value="GGDEF"/>
    <property type="match status" value="1"/>
</dbReference>
<dbReference type="FunFam" id="3.30.70.270:FF:000001">
    <property type="entry name" value="Diguanylate cyclase domain protein"/>
    <property type="match status" value="1"/>
</dbReference>
<dbReference type="Pfam" id="PF00989">
    <property type="entry name" value="PAS"/>
    <property type="match status" value="1"/>
</dbReference>
<dbReference type="SUPFAM" id="SSF55073">
    <property type="entry name" value="Nucleotide cyclase"/>
    <property type="match status" value="1"/>
</dbReference>
<dbReference type="EC" id="2.7.7.65" evidence="3"/>